<feature type="DNA-binding region" description="H-T-H motif" evidence="4">
    <location>
        <begin position="38"/>
        <end position="57"/>
    </location>
</feature>
<sequence>MSTTKACKTPGRPRKFDAEQAIATAQKLFHSKGYDALSVADLTKALGINPPSFYAAYSSKFGLYQRVLARYSHQDAIPFAGILRADRPVAQCLAEVLNEAASRYVADPIASGCMVVEGTHCDDREARNAACELHQAAEAMICNFIARQYPEQAERLTDFMVTVMAGLSARARAGYSEARLRETVRLCIGVLEQALPVDVLDADAGTV</sequence>
<dbReference type="Gene3D" id="1.10.357.10">
    <property type="entry name" value="Tetracycline Repressor, domain 2"/>
    <property type="match status" value="1"/>
</dbReference>
<dbReference type="SUPFAM" id="SSF46689">
    <property type="entry name" value="Homeodomain-like"/>
    <property type="match status" value="1"/>
</dbReference>
<dbReference type="PANTHER" id="PTHR47506">
    <property type="entry name" value="TRANSCRIPTIONAL REGULATORY PROTEIN"/>
    <property type="match status" value="1"/>
</dbReference>
<evidence type="ECO:0000313" key="7">
    <source>
        <dbReference type="Proteomes" id="UP001228139"/>
    </source>
</evidence>
<evidence type="ECO:0000256" key="2">
    <source>
        <dbReference type="ARBA" id="ARBA00023125"/>
    </source>
</evidence>
<keyword evidence="1" id="KW-0805">Transcription regulation</keyword>
<evidence type="ECO:0000256" key="3">
    <source>
        <dbReference type="ARBA" id="ARBA00023163"/>
    </source>
</evidence>
<dbReference type="AlphaFoldDB" id="A0AA50DP74"/>
<dbReference type="Gene3D" id="1.10.10.60">
    <property type="entry name" value="Homeodomain-like"/>
    <property type="match status" value="1"/>
</dbReference>
<name>A0AA50DP74_9GAMM</name>
<dbReference type="InterPro" id="IPR001647">
    <property type="entry name" value="HTH_TetR"/>
</dbReference>
<evidence type="ECO:0000256" key="4">
    <source>
        <dbReference type="PROSITE-ProRule" id="PRU00335"/>
    </source>
</evidence>
<dbReference type="PROSITE" id="PS50977">
    <property type="entry name" value="HTH_TETR_2"/>
    <property type="match status" value="1"/>
</dbReference>
<proteinExistence type="predicted"/>
<dbReference type="PANTHER" id="PTHR47506:SF1">
    <property type="entry name" value="HTH-TYPE TRANSCRIPTIONAL REGULATOR YJDC"/>
    <property type="match status" value="1"/>
</dbReference>
<dbReference type="RefSeq" id="WP_306212951.1">
    <property type="nucleotide sequence ID" value="NZ_CP132353.1"/>
</dbReference>
<dbReference type="InterPro" id="IPR009057">
    <property type="entry name" value="Homeodomain-like_sf"/>
</dbReference>
<gene>
    <name evidence="6" type="ORF">Q3V30_10230</name>
</gene>
<dbReference type="InterPro" id="IPR036271">
    <property type="entry name" value="Tet_transcr_reg_TetR-rel_C_sf"/>
</dbReference>
<evidence type="ECO:0000313" key="6">
    <source>
        <dbReference type="EMBL" id="WLS80822.1"/>
    </source>
</evidence>
<accession>A0AA50DP74</accession>
<dbReference type="GO" id="GO:0003677">
    <property type="term" value="F:DNA binding"/>
    <property type="evidence" value="ECO:0007669"/>
    <property type="project" value="UniProtKB-UniRule"/>
</dbReference>
<feature type="domain" description="HTH tetR-type" evidence="5">
    <location>
        <begin position="15"/>
        <end position="75"/>
    </location>
</feature>
<evidence type="ECO:0000256" key="1">
    <source>
        <dbReference type="ARBA" id="ARBA00023015"/>
    </source>
</evidence>
<dbReference type="KEGG" id="epi:Q3V30_10230"/>
<reference evidence="6 7" key="1">
    <citation type="submission" date="2023-07" db="EMBL/GenBank/DDBJ databases">
        <title>Pathogenic bacteria of pear tree diseases.</title>
        <authorList>
            <person name="Zhang Z."/>
            <person name="He L."/>
            <person name="Huang R."/>
        </authorList>
    </citation>
    <scope>NUCLEOTIDE SEQUENCE [LARGE SCALE GENOMIC DNA]</scope>
    <source>
        <strain evidence="6 7">DE2</strain>
    </source>
</reference>
<organism evidence="6 7">
    <name type="scientific">Erwinia pyri</name>
    <dbReference type="NCBI Taxonomy" id="3062598"/>
    <lineage>
        <taxon>Bacteria</taxon>
        <taxon>Pseudomonadati</taxon>
        <taxon>Pseudomonadota</taxon>
        <taxon>Gammaproteobacteria</taxon>
        <taxon>Enterobacterales</taxon>
        <taxon>Erwiniaceae</taxon>
        <taxon>Erwinia</taxon>
    </lineage>
</organism>
<keyword evidence="2 4" id="KW-0238">DNA-binding</keyword>
<keyword evidence="7" id="KW-1185">Reference proteome</keyword>
<dbReference type="Proteomes" id="UP001228139">
    <property type="component" value="Chromosome"/>
</dbReference>
<protein>
    <submittedName>
        <fullName evidence="6">TetR/AcrR family transcriptional regulator</fullName>
    </submittedName>
</protein>
<keyword evidence="3" id="KW-0804">Transcription</keyword>
<dbReference type="SUPFAM" id="SSF48498">
    <property type="entry name" value="Tetracyclin repressor-like, C-terminal domain"/>
    <property type="match status" value="1"/>
</dbReference>
<evidence type="ECO:0000259" key="5">
    <source>
        <dbReference type="PROSITE" id="PS50977"/>
    </source>
</evidence>
<dbReference type="EMBL" id="CP132353">
    <property type="protein sequence ID" value="WLS80822.1"/>
    <property type="molecule type" value="Genomic_DNA"/>
</dbReference>
<dbReference type="Pfam" id="PF00440">
    <property type="entry name" value="TetR_N"/>
    <property type="match status" value="1"/>
</dbReference>